<dbReference type="AlphaFoldDB" id="A0A0F9D3Z3"/>
<feature type="transmembrane region" description="Helical" evidence="1">
    <location>
        <begin position="6"/>
        <end position="27"/>
    </location>
</feature>
<gene>
    <name evidence="2" type="ORF">LCGC14_2592310</name>
</gene>
<comment type="caution">
    <text evidence="2">The sequence shown here is derived from an EMBL/GenBank/DDBJ whole genome shotgun (WGS) entry which is preliminary data.</text>
</comment>
<reference evidence="2" key="1">
    <citation type="journal article" date="2015" name="Nature">
        <title>Complex archaea that bridge the gap between prokaryotes and eukaryotes.</title>
        <authorList>
            <person name="Spang A."/>
            <person name="Saw J.H."/>
            <person name="Jorgensen S.L."/>
            <person name="Zaremba-Niedzwiedzka K."/>
            <person name="Martijn J."/>
            <person name="Lind A.E."/>
            <person name="van Eijk R."/>
            <person name="Schleper C."/>
            <person name="Guy L."/>
            <person name="Ettema T.J."/>
        </authorList>
    </citation>
    <scope>NUCLEOTIDE SEQUENCE</scope>
</reference>
<organism evidence="2">
    <name type="scientific">marine sediment metagenome</name>
    <dbReference type="NCBI Taxonomy" id="412755"/>
    <lineage>
        <taxon>unclassified sequences</taxon>
        <taxon>metagenomes</taxon>
        <taxon>ecological metagenomes</taxon>
    </lineage>
</organism>
<keyword evidence="1" id="KW-0812">Transmembrane</keyword>
<sequence>MLANIFYFVVFPGFLFTAVIGLLTSWVDRKVT</sequence>
<name>A0A0F9D3Z3_9ZZZZ</name>
<accession>A0A0F9D3Z3</accession>
<feature type="non-terminal residue" evidence="2">
    <location>
        <position position="32"/>
    </location>
</feature>
<protein>
    <submittedName>
        <fullName evidence="2">Uncharacterized protein</fullName>
    </submittedName>
</protein>
<evidence type="ECO:0000256" key="1">
    <source>
        <dbReference type="SAM" id="Phobius"/>
    </source>
</evidence>
<dbReference type="EMBL" id="LAZR01043550">
    <property type="protein sequence ID" value="KKL06808.1"/>
    <property type="molecule type" value="Genomic_DNA"/>
</dbReference>
<proteinExistence type="predicted"/>
<keyword evidence="1" id="KW-0472">Membrane</keyword>
<keyword evidence="1" id="KW-1133">Transmembrane helix</keyword>
<evidence type="ECO:0000313" key="2">
    <source>
        <dbReference type="EMBL" id="KKL06808.1"/>
    </source>
</evidence>